<reference evidence="15" key="1">
    <citation type="submission" date="2018-05" db="EMBL/GenBank/DDBJ databases">
        <title>Draft genome of Mucuna pruriens seed.</title>
        <authorList>
            <person name="Nnadi N.E."/>
            <person name="Vos R."/>
            <person name="Hasami M.H."/>
            <person name="Devisetty U.K."/>
            <person name="Aguiy J.C."/>
        </authorList>
    </citation>
    <scope>NUCLEOTIDE SEQUENCE [LARGE SCALE GENOMIC DNA]</scope>
    <source>
        <strain evidence="15">JCA_2017</strain>
    </source>
</reference>
<comment type="cofactor">
    <cofactor evidence="1">
        <name>K(+)</name>
        <dbReference type="ChEBI" id="CHEBI:29103"/>
    </cofactor>
</comment>
<keyword evidence="6" id="KW-0479">Metal-binding</keyword>
<dbReference type="GO" id="GO:0000287">
    <property type="term" value="F:magnesium ion binding"/>
    <property type="evidence" value="ECO:0007669"/>
    <property type="project" value="InterPro"/>
</dbReference>
<feature type="non-terminal residue" evidence="15">
    <location>
        <position position="202"/>
    </location>
</feature>
<evidence type="ECO:0000256" key="2">
    <source>
        <dbReference type="ARBA" id="ARBA00004997"/>
    </source>
</evidence>
<keyword evidence="5 13" id="KW-0808">Transferase</keyword>
<dbReference type="GO" id="GO:0016301">
    <property type="term" value="F:kinase activity"/>
    <property type="evidence" value="ECO:0007669"/>
    <property type="project" value="UniProtKB-KW"/>
</dbReference>
<evidence type="ECO:0000256" key="5">
    <source>
        <dbReference type="ARBA" id="ARBA00022679"/>
    </source>
</evidence>
<dbReference type="EC" id="2.7.1.40" evidence="4 13"/>
<proteinExistence type="inferred from homology"/>
<dbReference type="SUPFAM" id="SSF51621">
    <property type="entry name" value="Phosphoenolpyruvate/pyruvate domain"/>
    <property type="match status" value="1"/>
</dbReference>
<evidence type="ECO:0000256" key="7">
    <source>
        <dbReference type="ARBA" id="ARBA00022741"/>
    </source>
</evidence>
<evidence type="ECO:0000256" key="1">
    <source>
        <dbReference type="ARBA" id="ARBA00001958"/>
    </source>
</evidence>
<keyword evidence="16" id="KW-1185">Reference proteome</keyword>
<keyword evidence="8 13" id="KW-0418">Kinase</keyword>
<comment type="pathway">
    <text evidence="2 13">Carbohydrate degradation; glycolysis; pyruvate from D-glyceraldehyde 3-phosphate: step 5/5.</text>
</comment>
<evidence type="ECO:0000256" key="10">
    <source>
        <dbReference type="ARBA" id="ARBA00022842"/>
    </source>
</evidence>
<dbReference type="InterPro" id="IPR001697">
    <property type="entry name" value="Pyr_Knase"/>
</dbReference>
<feature type="domain" description="Pyruvate kinase barrel" evidence="14">
    <location>
        <begin position="1"/>
        <end position="140"/>
    </location>
</feature>
<keyword evidence="10 13" id="KW-0460">Magnesium</keyword>
<evidence type="ECO:0000313" key="16">
    <source>
        <dbReference type="Proteomes" id="UP000257109"/>
    </source>
</evidence>
<keyword evidence="7" id="KW-0547">Nucleotide-binding</keyword>
<protein>
    <recommendedName>
        <fullName evidence="4 13">Pyruvate kinase</fullName>
        <ecNumber evidence="4 13">2.7.1.40</ecNumber>
    </recommendedName>
</protein>
<keyword evidence="12 15" id="KW-0670">Pyruvate</keyword>
<feature type="non-terminal residue" evidence="15">
    <location>
        <position position="1"/>
    </location>
</feature>
<dbReference type="GO" id="GO:0005524">
    <property type="term" value="F:ATP binding"/>
    <property type="evidence" value="ECO:0007669"/>
    <property type="project" value="UniProtKB-KW"/>
</dbReference>
<evidence type="ECO:0000256" key="3">
    <source>
        <dbReference type="ARBA" id="ARBA00008663"/>
    </source>
</evidence>
<comment type="similarity">
    <text evidence="3 13">Belongs to the pyruvate kinase family.</text>
</comment>
<evidence type="ECO:0000256" key="9">
    <source>
        <dbReference type="ARBA" id="ARBA00022840"/>
    </source>
</evidence>
<evidence type="ECO:0000313" key="15">
    <source>
        <dbReference type="EMBL" id="RDX67086.1"/>
    </source>
</evidence>
<dbReference type="PRINTS" id="PR01050">
    <property type="entry name" value="PYRUVTKNASE"/>
</dbReference>
<dbReference type="EMBL" id="QJKJ01013140">
    <property type="protein sequence ID" value="RDX67086.1"/>
    <property type="molecule type" value="Genomic_DNA"/>
</dbReference>
<evidence type="ECO:0000256" key="11">
    <source>
        <dbReference type="ARBA" id="ARBA00023152"/>
    </source>
</evidence>
<dbReference type="PANTHER" id="PTHR11817">
    <property type="entry name" value="PYRUVATE KINASE"/>
    <property type="match status" value="1"/>
</dbReference>
<dbReference type="OrthoDB" id="1713768at2759"/>
<evidence type="ECO:0000256" key="13">
    <source>
        <dbReference type="RuleBase" id="RU000504"/>
    </source>
</evidence>
<comment type="caution">
    <text evidence="15">The sequence shown here is derived from an EMBL/GenBank/DDBJ whole genome shotgun (WGS) entry which is preliminary data.</text>
</comment>
<dbReference type="InterPro" id="IPR040442">
    <property type="entry name" value="Pyrv_kinase-like_dom_sf"/>
</dbReference>
<dbReference type="InterPro" id="IPR015813">
    <property type="entry name" value="Pyrv/PenolPyrv_kinase-like_dom"/>
</dbReference>
<accession>A0A371EM65</accession>
<dbReference type="AlphaFoldDB" id="A0A371EM65"/>
<comment type="catalytic activity">
    <reaction evidence="13">
        <text>pyruvate + ATP = phosphoenolpyruvate + ADP + H(+)</text>
        <dbReference type="Rhea" id="RHEA:18157"/>
        <dbReference type="ChEBI" id="CHEBI:15361"/>
        <dbReference type="ChEBI" id="CHEBI:15378"/>
        <dbReference type="ChEBI" id="CHEBI:30616"/>
        <dbReference type="ChEBI" id="CHEBI:58702"/>
        <dbReference type="ChEBI" id="CHEBI:456216"/>
        <dbReference type="EC" id="2.7.1.40"/>
    </reaction>
</comment>
<keyword evidence="9" id="KW-0067">ATP-binding</keyword>
<dbReference type="Gene3D" id="3.20.20.60">
    <property type="entry name" value="Phosphoenolpyruvate-binding domains"/>
    <property type="match status" value="1"/>
</dbReference>
<keyword evidence="11 13" id="KW-0324">Glycolysis</keyword>
<organism evidence="15 16">
    <name type="scientific">Mucuna pruriens</name>
    <name type="common">Velvet bean</name>
    <name type="synonym">Dolichos pruriens</name>
    <dbReference type="NCBI Taxonomy" id="157652"/>
    <lineage>
        <taxon>Eukaryota</taxon>
        <taxon>Viridiplantae</taxon>
        <taxon>Streptophyta</taxon>
        <taxon>Embryophyta</taxon>
        <taxon>Tracheophyta</taxon>
        <taxon>Spermatophyta</taxon>
        <taxon>Magnoliopsida</taxon>
        <taxon>eudicotyledons</taxon>
        <taxon>Gunneridae</taxon>
        <taxon>Pentapetalae</taxon>
        <taxon>rosids</taxon>
        <taxon>fabids</taxon>
        <taxon>Fabales</taxon>
        <taxon>Fabaceae</taxon>
        <taxon>Papilionoideae</taxon>
        <taxon>50 kb inversion clade</taxon>
        <taxon>NPAAA clade</taxon>
        <taxon>indigoferoid/millettioid clade</taxon>
        <taxon>Phaseoleae</taxon>
        <taxon>Mucuna</taxon>
    </lineage>
</organism>
<dbReference type="Proteomes" id="UP000257109">
    <property type="component" value="Unassembled WGS sequence"/>
</dbReference>
<dbReference type="STRING" id="157652.A0A371EM65"/>
<dbReference type="Pfam" id="PF00224">
    <property type="entry name" value="PK"/>
    <property type="match status" value="1"/>
</dbReference>
<gene>
    <name evidence="15" type="primary">PKP2</name>
    <name evidence="15" type="ORF">CR513_54079</name>
</gene>
<evidence type="ECO:0000259" key="14">
    <source>
        <dbReference type="Pfam" id="PF00224"/>
    </source>
</evidence>
<name>A0A371EM65_MUCPR</name>
<evidence type="ECO:0000256" key="8">
    <source>
        <dbReference type="ARBA" id="ARBA00022777"/>
    </source>
</evidence>
<dbReference type="UniPathway" id="UPA00109">
    <property type="reaction ID" value="UER00188"/>
</dbReference>
<evidence type="ECO:0000256" key="12">
    <source>
        <dbReference type="ARBA" id="ARBA00023317"/>
    </source>
</evidence>
<evidence type="ECO:0000256" key="4">
    <source>
        <dbReference type="ARBA" id="ARBA00012142"/>
    </source>
</evidence>
<dbReference type="GO" id="GO:0004743">
    <property type="term" value="F:pyruvate kinase activity"/>
    <property type="evidence" value="ECO:0007669"/>
    <property type="project" value="UniProtKB-EC"/>
</dbReference>
<sequence>KDWEDIKFGVDNKVDFYAVSFVKDAEVVHELKNYLKTCGADIHAIVKIVSAGSIPNLHSILNASDVMVARVDLGAELPIEEEEIINLCQSMGKVVIVITNMLESRIVHLTPTKAEVSDIAIVVREGSDEIMLLGERTHGKSSSLVRGWNFDLGIGMIIILEQYHMYISSNKSGELSQWDNRLIKWGHMNLLVLKIKQSKKSP</sequence>
<evidence type="ECO:0000256" key="6">
    <source>
        <dbReference type="ARBA" id="ARBA00022723"/>
    </source>
</evidence>
<dbReference type="InterPro" id="IPR015793">
    <property type="entry name" value="Pyrv_Knase_brl"/>
</dbReference>
<dbReference type="GO" id="GO:0030955">
    <property type="term" value="F:potassium ion binding"/>
    <property type="evidence" value="ECO:0007669"/>
    <property type="project" value="InterPro"/>
</dbReference>